<evidence type="ECO:0000256" key="2">
    <source>
        <dbReference type="SAM" id="MobiDB-lite"/>
    </source>
</evidence>
<dbReference type="PANTHER" id="PTHR14826">
    <property type="entry name" value="ANGIOMOTIN"/>
    <property type="match status" value="1"/>
</dbReference>
<dbReference type="InterPro" id="IPR051747">
    <property type="entry name" value="Angiomotin-like"/>
</dbReference>
<name>A0A9Q9XYJ0_CYPCA</name>
<dbReference type="GO" id="GO:0003365">
    <property type="term" value="P:establishment of cell polarity involved in ameboidal cell migration"/>
    <property type="evidence" value="ECO:0007669"/>
    <property type="project" value="TreeGrafter"/>
</dbReference>
<dbReference type="GO" id="GO:0005923">
    <property type="term" value="C:bicellular tight junction"/>
    <property type="evidence" value="ECO:0007669"/>
    <property type="project" value="TreeGrafter"/>
</dbReference>
<dbReference type="GO" id="GO:0035329">
    <property type="term" value="P:hippo signaling"/>
    <property type="evidence" value="ECO:0007669"/>
    <property type="project" value="TreeGrafter"/>
</dbReference>
<feature type="compositionally biased region" description="Polar residues" evidence="2">
    <location>
        <begin position="67"/>
        <end position="86"/>
    </location>
</feature>
<dbReference type="PANTHER" id="PTHR14826:SF12">
    <property type="entry name" value="ANGIOMOTIN-LIKE PROTEIN 1"/>
    <property type="match status" value="1"/>
</dbReference>
<feature type="region of interest" description="Disordered" evidence="2">
    <location>
        <begin position="173"/>
        <end position="205"/>
    </location>
</feature>
<feature type="region of interest" description="Disordered" evidence="2">
    <location>
        <begin position="125"/>
        <end position="158"/>
    </location>
</feature>
<dbReference type="CTD" id="154810"/>
<reference evidence="3" key="1">
    <citation type="submission" date="2025-08" db="UniProtKB">
        <authorList>
            <consortium name="RefSeq"/>
        </authorList>
    </citation>
    <scope>IDENTIFICATION</scope>
    <source>
        <tissue evidence="3">Muscle</tissue>
    </source>
</reference>
<dbReference type="AlphaFoldDB" id="A0A9Q9XYJ0"/>
<feature type="region of interest" description="Disordered" evidence="2">
    <location>
        <begin position="551"/>
        <end position="575"/>
    </location>
</feature>
<sequence>MHGSEESTSGTVLHRFKQKHLKYGTAGIRGGVENDSSQMPNKLTSTENLLFQKEGQVAHSYQLMPLQSQSRQEPQGQEHQVDSSSMEKAGGMSQGAGRAVQAAQILSGFDTLELPSYEEAKIQSQLYRGQQSPMDPQSQIPGHNHQSLQNPDDLLNNFQQNQDQDFHKEGHKNIAHQTQQQQNQVQQIQQSTMSDSPASSHSCLPSLSNTHSLSYPPSLSSSYTSLSAVPMKALLEGQSSVQQGGTGGTFICDEGLAELKQGHVHSLSERIMQLSLECSEAKQCVGPSNSPCTGDITLCGADNTADSLSLTSKTSMSILQLPPPPLNPPQWTLDHIGPPPEYPSKFKVQTMLSPTIHSNSDSLEHGHFNSDTLTAAMLETVPLRSIARQCPLTTSQHQTQTSPMTSETCILPSQASQPQYQAISLSQSLVFPPAQTGSVTQGLFSCVGPFGQPFPGETFAMVSHGKQMLEILKEENQRLRQELHKQNEKASKLQRLEAETVHLSETYESLVKSSSKRDALEKTMRNKLEAEIRRLHDFNRDLRDRLETANQQLASQETKGQDDGHLYLSQSFMDR</sequence>
<dbReference type="GO" id="GO:0001525">
    <property type="term" value="P:angiogenesis"/>
    <property type="evidence" value="ECO:0007669"/>
    <property type="project" value="TreeGrafter"/>
</dbReference>
<feature type="compositionally biased region" description="Polar residues" evidence="2">
    <location>
        <begin position="191"/>
        <end position="205"/>
    </location>
</feature>
<evidence type="ECO:0000256" key="1">
    <source>
        <dbReference type="SAM" id="Coils"/>
    </source>
</evidence>
<keyword evidence="1" id="KW-0175">Coiled coil</keyword>
<dbReference type="GO" id="GO:0030334">
    <property type="term" value="P:regulation of cell migration"/>
    <property type="evidence" value="ECO:0007669"/>
    <property type="project" value="TreeGrafter"/>
</dbReference>
<gene>
    <name evidence="3" type="primary">amotl1</name>
</gene>
<feature type="region of interest" description="Disordered" evidence="2">
    <location>
        <begin position="67"/>
        <end position="96"/>
    </location>
</feature>
<dbReference type="GeneID" id="109064289"/>
<accession>A0A9Q9XYJ0</accession>
<dbReference type="Proteomes" id="UP001155660">
    <property type="component" value="Unplaced"/>
</dbReference>
<dbReference type="GO" id="GO:0005886">
    <property type="term" value="C:plasma membrane"/>
    <property type="evidence" value="ECO:0007669"/>
    <property type="project" value="TreeGrafter"/>
</dbReference>
<dbReference type="RefSeq" id="XP_042610352.1">
    <property type="nucleotide sequence ID" value="XM_042754418.1"/>
</dbReference>
<dbReference type="GO" id="GO:0030036">
    <property type="term" value="P:actin cytoskeleton organization"/>
    <property type="evidence" value="ECO:0007669"/>
    <property type="project" value="TreeGrafter"/>
</dbReference>
<organism evidence="3">
    <name type="scientific">Cyprinus carpio</name>
    <name type="common">Common carp</name>
    <dbReference type="NCBI Taxonomy" id="7962"/>
    <lineage>
        <taxon>Eukaryota</taxon>
        <taxon>Metazoa</taxon>
        <taxon>Chordata</taxon>
        <taxon>Craniata</taxon>
        <taxon>Vertebrata</taxon>
        <taxon>Euteleostomi</taxon>
        <taxon>Actinopterygii</taxon>
        <taxon>Neopterygii</taxon>
        <taxon>Teleostei</taxon>
        <taxon>Ostariophysi</taxon>
        <taxon>Cypriniformes</taxon>
        <taxon>Cyprinidae</taxon>
        <taxon>Cyprininae</taxon>
        <taxon>Cyprinus</taxon>
    </lineage>
</organism>
<protein>
    <submittedName>
        <fullName evidence="3">Angiomotin-like protein 1 isoform X2</fullName>
    </submittedName>
</protein>
<feature type="compositionally biased region" description="Polar residues" evidence="2">
    <location>
        <begin position="125"/>
        <end position="147"/>
    </location>
</feature>
<evidence type="ECO:0000313" key="3">
    <source>
        <dbReference type="RefSeq" id="XP_042610352.1"/>
    </source>
</evidence>
<feature type="compositionally biased region" description="Low complexity" evidence="2">
    <location>
        <begin position="177"/>
        <end position="190"/>
    </location>
</feature>
<dbReference type="GO" id="GO:0031410">
    <property type="term" value="C:cytoplasmic vesicle"/>
    <property type="evidence" value="ECO:0007669"/>
    <property type="project" value="TreeGrafter"/>
</dbReference>
<feature type="compositionally biased region" description="Low complexity" evidence="2">
    <location>
        <begin position="148"/>
        <end position="158"/>
    </location>
</feature>
<feature type="coiled-coil region" evidence="1">
    <location>
        <begin position="462"/>
        <end position="499"/>
    </location>
</feature>
<proteinExistence type="predicted"/>